<keyword evidence="8" id="KW-0472">Membrane</keyword>
<dbReference type="RefSeq" id="WP_262066153.1">
    <property type="nucleotide sequence ID" value="NZ_JAMXOD010000010.1"/>
</dbReference>
<keyword evidence="12" id="KW-1185">Reference proteome</keyword>
<evidence type="ECO:0000256" key="3">
    <source>
        <dbReference type="ARBA" id="ARBA00022801"/>
    </source>
</evidence>
<keyword evidence="4" id="KW-0133">Cell shape</keyword>
<gene>
    <name evidence="11" type="ORF">NK125_08080</name>
</gene>
<dbReference type="Gene3D" id="3.40.710.10">
    <property type="entry name" value="DD-peptidase/beta-lactamase superfamily"/>
    <property type="match status" value="1"/>
</dbReference>
<keyword evidence="5" id="KW-0573">Peptidoglycan synthesis</keyword>
<dbReference type="PRINTS" id="PR00725">
    <property type="entry name" value="DADACBPTASE1"/>
</dbReference>
<feature type="domain" description="Peptidase S11 D-alanyl-D-alanine carboxypeptidase A N-terminal" evidence="10">
    <location>
        <begin position="58"/>
        <end position="293"/>
    </location>
</feature>
<dbReference type="Pfam" id="PF00768">
    <property type="entry name" value="Peptidase_S11"/>
    <property type="match status" value="1"/>
</dbReference>
<organism evidence="11 12">
    <name type="scientific">Aequitasia blattaphilus</name>
    <dbReference type="NCBI Taxonomy" id="2949332"/>
    <lineage>
        <taxon>Bacteria</taxon>
        <taxon>Bacillati</taxon>
        <taxon>Bacillota</taxon>
        <taxon>Clostridia</taxon>
        <taxon>Lachnospirales</taxon>
        <taxon>Lachnospiraceae</taxon>
        <taxon>Aequitasia</taxon>
    </lineage>
</organism>
<comment type="caution">
    <text evidence="11">The sequence shown here is derived from an EMBL/GenBank/DDBJ whole genome shotgun (WGS) entry which is preliminary data.</text>
</comment>
<dbReference type="InterPro" id="IPR012338">
    <property type="entry name" value="Beta-lactam/transpept-like"/>
</dbReference>
<evidence type="ECO:0000256" key="9">
    <source>
        <dbReference type="SAM" id="SignalP"/>
    </source>
</evidence>
<dbReference type="EMBL" id="JAMZFW010000010">
    <property type="protein sequence ID" value="MCP1102366.1"/>
    <property type="molecule type" value="Genomic_DNA"/>
</dbReference>
<evidence type="ECO:0000259" key="10">
    <source>
        <dbReference type="Pfam" id="PF00768"/>
    </source>
</evidence>
<dbReference type="InterPro" id="IPR018044">
    <property type="entry name" value="Peptidase_S11"/>
</dbReference>
<evidence type="ECO:0000256" key="4">
    <source>
        <dbReference type="ARBA" id="ARBA00022960"/>
    </source>
</evidence>
<sequence length="452" mass="50586">MFRTIKKVGIFLLAASFFVMPVNAQVLDGETEEGTLEELMEKGKKIPIETNELKEWPKAPETNGRAAIVMEAGTGAILYAKNINEQLYPASITKVLTALVAFENSSLTDEVEVSADSVSCVEAGYAHIGLKEGNKITVEQALYATLLASANEAAYSVAESIGKEKGYDYEWFIEQMNGKCKEIGANDSNFVNPNGIQDPEHYTTAKDMALIGRELFAYPEFFKICQTLNYKIPASDTVEEHVFQQMDAMLIPEAEQYYDKVIAGKTGYTDSSRSTLVTMATDGEMDLVCVVLHTYGVNSQSDTKNILEYVFSNFEKVETSEFDQSKDYDALLEEDKGYVVVPKNFDVSKLNSTIIQDKENPGQASVSYTYKDNPVGSVGVSLSKEYTKRQRHLEESGQEKSDIVTLLKEKKKALPIPYMIAGGVIVLGLILYFGILNKRKRQRKRLRRRRRR</sequence>
<dbReference type="Proteomes" id="UP001523566">
    <property type="component" value="Unassembled WGS sequence"/>
</dbReference>
<evidence type="ECO:0000313" key="12">
    <source>
        <dbReference type="Proteomes" id="UP001523566"/>
    </source>
</evidence>
<dbReference type="PANTHER" id="PTHR21581">
    <property type="entry name" value="D-ALANYL-D-ALANINE CARBOXYPEPTIDASE"/>
    <property type="match status" value="1"/>
</dbReference>
<accession>A0ABT1EC05</accession>
<evidence type="ECO:0000256" key="6">
    <source>
        <dbReference type="ARBA" id="ARBA00023316"/>
    </source>
</evidence>
<keyword evidence="8" id="KW-0812">Transmembrane</keyword>
<feature type="signal peptide" evidence="9">
    <location>
        <begin position="1"/>
        <end position="24"/>
    </location>
</feature>
<dbReference type="PANTHER" id="PTHR21581:SF6">
    <property type="entry name" value="TRAFFICKING PROTEIN PARTICLE COMPLEX SUBUNIT 12"/>
    <property type="match status" value="1"/>
</dbReference>
<keyword evidence="2 9" id="KW-0732">Signal</keyword>
<dbReference type="InterPro" id="IPR001967">
    <property type="entry name" value="Peptidase_S11_N"/>
</dbReference>
<feature type="chain" id="PRO_5047056226" evidence="9">
    <location>
        <begin position="25"/>
        <end position="452"/>
    </location>
</feature>
<evidence type="ECO:0000313" key="11">
    <source>
        <dbReference type="EMBL" id="MCP1102366.1"/>
    </source>
</evidence>
<keyword evidence="3 11" id="KW-0378">Hydrolase</keyword>
<evidence type="ECO:0000256" key="8">
    <source>
        <dbReference type="SAM" id="Phobius"/>
    </source>
</evidence>
<evidence type="ECO:0000256" key="7">
    <source>
        <dbReference type="RuleBase" id="RU004016"/>
    </source>
</evidence>
<dbReference type="GO" id="GO:0016787">
    <property type="term" value="F:hydrolase activity"/>
    <property type="evidence" value="ECO:0007669"/>
    <property type="project" value="UniProtKB-KW"/>
</dbReference>
<proteinExistence type="inferred from homology"/>
<reference evidence="11 12" key="1">
    <citation type="journal article" date="2022" name="Genome Biol. Evol.">
        <title>Host diet, physiology and behaviors set the stage for Lachnospiraceae cladogenesis.</title>
        <authorList>
            <person name="Vera-Ponce De Leon A."/>
            <person name="Schneider M."/>
            <person name="Jahnes B.C."/>
            <person name="Sadowski V."/>
            <person name="Camuy-Velez L.A."/>
            <person name="Duan J."/>
            <person name="Sabree Z.L."/>
        </authorList>
    </citation>
    <scope>NUCLEOTIDE SEQUENCE [LARGE SCALE GENOMIC DNA]</scope>
    <source>
        <strain evidence="11 12">PAL113</strain>
    </source>
</reference>
<name>A0ABT1EC05_9FIRM</name>
<keyword evidence="8" id="KW-1133">Transmembrane helix</keyword>
<dbReference type="SUPFAM" id="SSF56601">
    <property type="entry name" value="beta-lactamase/transpeptidase-like"/>
    <property type="match status" value="1"/>
</dbReference>
<comment type="similarity">
    <text evidence="1 7">Belongs to the peptidase S11 family.</text>
</comment>
<protein>
    <submittedName>
        <fullName evidence="11">Serine hydrolase</fullName>
    </submittedName>
</protein>
<feature type="transmembrane region" description="Helical" evidence="8">
    <location>
        <begin position="416"/>
        <end position="436"/>
    </location>
</feature>
<keyword evidence="6" id="KW-0961">Cell wall biogenesis/degradation</keyword>
<evidence type="ECO:0000256" key="2">
    <source>
        <dbReference type="ARBA" id="ARBA00022729"/>
    </source>
</evidence>
<evidence type="ECO:0000256" key="1">
    <source>
        <dbReference type="ARBA" id="ARBA00007164"/>
    </source>
</evidence>
<evidence type="ECO:0000256" key="5">
    <source>
        <dbReference type="ARBA" id="ARBA00022984"/>
    </source>
</evidence>